<comment type="caution">
    <text evidence="13">The sequence shown here is derived from an EMBL/GenBank/DDBJ whole genome shotgun (WGS) entry which is preliminary data.</text>
</comment>
<comment type="cofactor">
    <cofactor evidence="1">
        <name>Mn(2+)</name>
        <dbReference type="ChEBI" id="CHEBI:29035"/>
    </cofactor>
</comment>
<dbReference type="GO" id="GO:0046872">
    <property type="term" value="F:metal ion binding"/>
    <property type="evidence" value="ECO:0007669"/>
    <property type="project" value="UniProtKB-KW"/>
</dbReference>
<evidence type="ECO:0000313" key="14">
    <source>
        <dbReference type="Proteomes" id="UP000541444"/>
    </source>
</evidence>
<feature type="transmembrane region" description="Helical" evidence="10">
    <location>
        <begin position="369"/>
        <end position="387"/>
    </location>
</feature>
<evidence type="ECO:0000256" key="1">
    <source>
        <dbReference type="ARBA" id="ARBA00001936"/>
    </source>
</evidence>
<dbReference type="AlphaFoldDB" id="A0A7J7M2V5"/>
<dbReference type="InterPro" id="IPR004843">
    <property type="entry name" value="Calcineurin-like_PHP"/>
</dbReference>
<evidence type="ECO:0000256" key="3">
    <source>
        <dbReference type="ARBA" id="ARBA00008895"/>
    </source>
</evidence>
<evidence type="ECO:0000256" key="6">
    <source>
        <dbReference type="ARBA" id="ARBA00022801"/>
    </source>
</evidence>
<dbReference type="GO" id="GO:0016787">
    <property type="term" value="F:hydrolase activity"/>
    <property type="evidence" value="ECO:0007669"/>
    <property type="project" value="UniProtKB-KW"/>
</dbReference>
<dbReference type="PANTHER" id="PTHR13315:SF0">
    <property type="entry name" value="METALLOPHOSPHOESTERASE 1"/>
    <property type="match status" value="1"/>
</dbReference>
<keyword evidence="5" id="KW-0479">Metal-binding</keyword>
<feature type="domain" description="Calcineurin-like phosphoesterase" evidence="12">
    <location>
        <begin position="51"/>
        <end position="317"/>
    </location>
</feature>
<evidence type="ECO:0000259" key="12">
    <source>
        <dbReference type="Pfam" id="PF00149"/>
    </source>
</evidence>
<evidence type="ECO:0000256" key="11">
    <source>
        <dbReference type="SAM" id="SignalP"/>
    </source>
</evidence>
<proteinExistence type="inferred from homology"/>
<protein>
    <recommendedName>
        <fullName evidence="12">Calcineurin-like phosphoesterase domain-containing protein</fullName>
    </recommendedName>
</protein>
<dbReference type="PANTHER" id="PTHR13315">
    <property type="entry name" value="METALLO PHOSPHOESTERASE RELATED"/>
    <property type="match status" value="1"/>
</dbReference>
<comment type="subcellular location">
    <subcellularLocation>
        <location evidence="2">Membrane</location>
        <topology evidence="2">Multi-pass membrane protein</topology>
    </subcellularLocation>
</comment>
<name>A0A7J7M2V5_9MAGN</name>
<comment type="similarity">
    <text evidence="3">Belongs to the metallophosphoesterase superfamily. MPPE1 family.</text>
</comment>
<feature type="signal peptide" evidence="11">
    <location>
        <begin position="1"/>
        <end position="24"/>
    </location>
</feature>
<evidence type="ECO:0000256" key="5">
    <source>
        <dbReference type="ARBA" id="ARBA00022723"/>
    </source>
</evidence>
<dbReference type="Pfam" id="PF00149">
    <property type="entry name" value="Metallophos"/>
    <property type="match status" value="1"/>
</dbReference>
<evidence type="ECO:0000313" key="13">
    <source>
        <dbReference type="EMBL" id="KAF6149172.1"/>
    </source>
</evidence>
<evidence type="ECO:0000256" key="7">
    <source>
        <dbReference type="ARBA" id="ARBA00022989"/>
    </source>
</evidence>
<dbReference type="FunFam" id="3.60.21.10:FF:000135">
    <property type="entry name" value="Os06g0222800 protein"/>
    <property type="match status" value="1"/>
</dbReference>
<evidence type="ECO:0000256" key="10">
    <source>
        <dbReference type="SAM" id="Phobius"/>
    </source>
</evidence>
<dbReference type="OrthoDB" id="9984693at2759"/>
<keyword evidence="4 10" id="KW-0812">Transmembrane</keyword>
<accession>A0A7J7M2V5</accession>
<keyword evidence="11" id="KW-0732">Signal</keyword>
<dbReference type="InterPro" id="IPR029052">
    <property type="entry name" value="Metallo-depent_PP-like"/>
</dbReference>
<dbReference type="GO" id="GO:0016020">
    <property type="term" value="C:membrane"/>
    <property type="evidence" value="ECO:0007669"/>
    <property type="project" value="UniProtKB-SubCell"/>
</dbReference>
<dbReference type="SUPFAM" id="SSF56300">
    <property type="entry name" value="Metallo-dependent phosphatases"/>
    <property type="match status" value="1"/>
</dbReference>
<dbReference type="InterPro" id="IPR033308">
    <property type="entry name" value="PGAP5/Cdc1/Ted1"/>
</dbReference>
<evidence type="ECO:0000256" key="8">
    <source>
        <dbReference type="ARBA" id="ARBA00023136"/>
    </source>
</evidence>
<gene>
    <name evidence="13" type="ORF">GIB67_026028</name>
</gene>
<feature type="chain" id="PRO_5029873576" description="Calcineurin-like phosphoesterase domain-containing protein" evidence="11">
    <location>
        <begin position="25"/>
        <end position="397"/>
    </location>
</feature>
<evidence type="ECO:0000256" key="2">
    <source>
        <dbReference type="ARBA" id="ARBA00004141"/>
    </source>
</evidence>
<keyword evidence="7 10" id="KW-1133">Transmembrane helix</keyword>
<keyword evidence="9" id="KW-0464">Manganese</keyword>
<keyword evidence="8 10" id="KW-0472">Membrane</keyword>
<dbReference type="GO" id="GO:0006506">
    <property type="term" value="P:GPI anchor biosynthetic process"/>
    <property type="evidence" value="ECO:0007669"/>
    <property type="project" value="InterPro"/>
</dbReference>
<keyword evidence="14" id="KW-1185">Reference proteome</keyword>
<reference evidence="13 14" key="1">
    <citation type="journal article" date="2020" name="IScience">
        <title>Genome Sequencing of the Endangered Kingdonia uniflora (Circaeasteraceae, Ranunculales) Reveals Potential Mechanisms of Evolutionary Specialization.</title>
        <authorList>
            <person name="Sun Y."/>
            <person name="Deng T."/>
            <person name="Zhang A."/>
            <person name="Moore M.J."/>
            <person name="Landis J.B."/>
            <person name="Lin N."/>
            <person name="Zhang H."/>
            <person name="Zhang X."/>
            <person name="Huang J."/>
            <person name="Zhang X."/>
            <person name="Sun H."/>
            <person name="Wang H."/>
        </authorList>
    </citation>
    <scope>NUCLEOTIDE SEQUENCE [LARGE SCALE GENOMIC DNA]</scope>
    <source>
        <strain evidence="13">TB1705</strain>
        <tissue evidence="13">Leaf</tissue>
    </source>
</reference>
<evidence type="ECO:0000256" key="9">
    <source>
        <dbReference type="ARBA" id="ARBA00023211"/>
    </source>
</evidence>
<organism evidence="13 14">
    <name type="scientific">Kingdonia uniflora</name>
    <dbReference type="NCBI Taxonomy" id="39325"/>
    <lineage>
        <taxon>Eukaryota</taxon>
        <taxon>Viridiplantae</taxon>
        <taxon>Streptophyta</taxon>
        <taxon>Embryophyta</taxon>
        <taxon>Tracheophyta</taxon>
        <taxon>Spermatophyta</taxon>
        <taxon>Magnoliopsida</taxon>
        <taxon>Ranunculales</taxon>
        <taxon>Circaeasteraceae</taxon>
        <taxon>Kingdonia</taxon>
    </lineage>
</organism>
<dbReference type="Proteomes" id="UP000541444">
    <property type="component" value="Unassembled WGS sequence"/>
</dbReference>
<sequence length="397" mass="44670">MVSLKAILPLIFIIAILIFEERVSIPSCKTISRNGVNEEGGVGFDSEGDLRVMLVADMLLMGSEASYMSLYFRDAYLTKFFKKSFERLKPDMLVVLGDVSAKGSKLTNSKWLSVLQQFQKILGPWIALPFHIGLGDRDIGECNKLNEKYVNWICSKLPGLDSTGCSSFEVSNISFVSINAVAMLCENNDLHFSVEKFIERESFDLRSYSKDAKKRKNEPEDLGEINTNFGWRENTVSSGSGPVLLLHFPLHQTTSNNCEGSTVLKRALNSSPRENSDNRRVSGAGPYKLLHTVPPNVSEYIFQALKPRIIFSAHTHEFCDHTHMDGTREVTVPAMTWDARDDPGFVFATFGRSRTVTVSQCSLVRESHVIMFYISFFVILTFTMLIANRSELISSRR</sequence>
<keyword evidence="6" id="KW-0378">Hydrolase</keyword>
<evidence type="ECO:0000256" key="4">
    <source>
        <dbReference type="ARBA" id="ARBA00022692"/>
    </source>
</evidence>
<dbReference type="EMBL" id="JACGCM010001798">
    <property type="protein sequence ID" value="KAF6149172.1"/>
    <property type="molecule type" value="Genomic_DNA"/>
</dbReference>